<dbReference type="NCBIfam" id="NF033889">
    <property type="entry name" value="termin_lrg_T7"/>
    <property type="match status" value="1"/>
</dbReference>
<evidence type="ECO:0000313" key="1">
    <source>
        <dbReference type="EMBL" id="QQG36011.1"/>
    </source>
</evidence>
<dbReference type="InterPro" id="IPR047987">
    <property type="entry name" value="Gp19-like_virus"/>
</dbReference>
<dbReference type="Gene3D" id="3.30.420.240">
    <property type="match status" value="1"/>
</dbReference>
<dbReference type="Proteomes" id="UP000595362">
    <property type="component" value="Chromosome"/>
</dbReference>
<dbReference type="EMBL" id="CP066681">
    <property type="protein sequence ID" value="QQG36011.1"/>
    <property type="molecule type" value="Genomic_DNA"/>
</dbReference>
<sequence length="487" mass="55003">MTQGKTVVDFKVFLIVWNRLQGQGTPALHRRMADWLQGCWRAGDTRLLLMAFRSSGKSTIVGLFAAWLLYANPDLRIMVLAAEGTLAQRMVRNVRRVIERHPLTAGLRPDHPDQWAGERFTVNRRLELREASMAGLGVEANITGSRADVIICDDVEVPNTCDTAEKRLGLREVLADLDYILVPGGTLLYVGTPHHWYTIYADRARNEIGEVRPFLSGYCRLVLPVLDERGCSQWPERFSQAEIDRRKAQGLNRFRSQMMLEPVNVAEGRLQPERLRRYSGEVRYIRELNRLDLQGKALCSCSAFWDPAFGQRDRSVLALVYGDEDGALWLHRVLYLKSGQEPDEATGQARQVVAVARDFMIPSVTLESNGIGKFLPLILRRELALSRIPCAVVDHHNSRSKDERILEAFETVMAAGMLHVHESVYATPFITEMQEWRPGRSGGHDDGLDAVAGALLRQPARLPVESFSGRHSWHGYPTHTARTDFDV</sequence>
<reference evidence="1 2" key="1">
    <citation type="submission" date="2020-07" db="EMBL/GenBank/DDBJ databases">
        <title>Huge and variable diversity of episymbiotic CPR bacteria and DPANN archaea in groundwater ecosystems.</title>
        <authorList>
            <person name="He C.Y."/>
            <person name="Keren R."/>
            <person name="Whittaker M."/>
            <person name="Farag I.F."/>
            <person name="Doudna J."/>
            <person name="Cate J.H.D."/>
            <person name="Banfield J.F."/>
        </authorList>
    </citation>
    <scope>NUCLEOTIDE SEQUENCE [LARGE SCALE GENOMIC DNA]</scope>
    <source>
        <strain evidence="1">NC_groundwater_70_Ag_B-0.1um_54_66</strain>
    </source>
</reference>
<evidence type="ECO:0000313" key="2">
    <source>
        <dbReference type="Proteomes" id="UP000595362"/>
    </source>
</evidence>
<organism evidence="1 2">
    <name type="scientific">Micavibrio aeruginosavorus</name>
    <dbReference type="NCBI Taxonomy" id="349221"/>
    <lineage>
        <taxon>Bacteria</taxon>
        <taxon>Pseudomonadati</taxon>
        <taxon>Bdellovibrionota</taxon>
        <taxon>Bdellovibrionia</taxon>
        <taxon>Bdellovibrionales</taxon>
        <taxon>Pseudobdellovibrionaceae</taxon>
        <taxon>Micavibrio</taxon>
    </lineage>
</organism>
<protein>
    <submittedName>
        <fullName evidence="1">Phage terminase large subunit</fullName>
    </submittedName>
</protein>
<dbReference type="InterPro" id="IPR027417">
    <property type="entry name" value="P-loop_NTPase"/>
</dbReference>
<dbReference type="Gene3D" id="3.40.50.300">
    <property type="entry name" value="P-loop containing nucleotide triphosphate hydrolases"/>
    <property type="match status" value="1"/>
</dbReference>
<name>A0A7T5R221_9BACT</name>
<gene>
    <name evidence="1" type="primary">terL</name>
    <name evidence="1" type="ORF">HYS17_11000</name>
</gene>
<proteinExistence type="predicted"/>
<dbReference type="AlphaFoldDB" id="A0A7T5R221"/>
<accession>A0A7T5R221</accession>